<organism evidence="1 2">
    <name type="scientific">Thiohalomonas denitrificans</name>
    <dbReference type="NCBI Taxonomy" id="415747"/>
    <lineage>
        <taxon>Bacteria</taxon>
        <taxon>Pseudomonadati</taxon>
        <taxon>Pseudomonadota</taxon>
        <taxon>Gammaproteobacteria</taxon>
        <taxon>Thiohalomonadales</taxon>
        <taxon>Thiohalomonadaceae</taxon>
        <taxon>Thiohalomonas</taxon>
    </lineage>
</organism>
<dbReference type="Gene3D" id="2.40.50.320">
    <property type="entry name" value="Copper binding periplasmic protein CusF"/>
    <property type="match status" value="1"/>
</dbReference>
<dbReference type="EMBL" id="FMWD01000012">
    <property type="protein sequence ID" value="SCZ66859.1"/>
    <property type="molecule type" value="Genomic_DNA"/>
</dbReference>
<accession>A0A1G5R0K3</accession>
<reference evidence="1 2" key="1">
    <citation type="submission" date="2016-10" db="EMBL/GenBank/DDBJ databases">
        <authorList>
            <person name="de Groot N.N."/>
        </authorList>
    </citation>
    <scope>NUCLEOTIDE SEQUENCE [LARGE SCALE GENOMIC DNA]</scope>
    <source>
        <strain evidence="1 2">HLD2</strain>
    </source>
</reference>
<name>A0A1G5R0K3_9GAMM</name>
<evidence type="ECO:0000313" key="1">
    <source>
        <dbReference type="EMBL" id="SCZ66859.1"/>
    </source>
</evidence>
<proteinExistence type="predicted"/>
<dbReference type="AlphaFoldDB" id="A0A1G5R0K3"/>
<protein>
    <submittedName>
        <fullName evidence="1">Copper binding protein CusF</fullName>
    </submittedName>
</protein>
<keyword evidence="2" id="KW-1185">Reference proteome</keyword>
<gene>
    <name evidence="1" type="ORF">SAMN03097708_03034</name>
</gene>
<evidence type="ECO:0000313" key="2">
    <source>
        <dbReference type="Proteomes" id="UP000199648"/>
    </source>
</evidence>
<dbReference type="InterPro" id="IPR042230">
    <property type="entry name" value="CusF_sf"/>
</dbReference>
<dbReference type="Pfam" id="PF11604">
    <property type="entry name" value="CusF_Ec"/>
    <property type="match status" value="1"/>
</dbReference>
<dbReference type="Proteomes" id="UP000199648">
    <property type="component" value="Unassembled WGS sequence"/>
</dbReference>
<sequence length="43" mass="4943">MSMNLKVADAEMLEGTATGDRVMFQLKRLPPQEYVIIEMKVEE</sequence>
<dbReference type="InterPro" id="IPR021647">
    <property type="entry name" value="CusF_Ec"/>
</dbReference>